<dbReference type="Proteomes" id="UP000295030">
    <property type="component" value="Unassembled WGS sequence"/>
</dbReference>
<gene>
    <name evidence="1" type="ORF">EV667_1347</name>
</gene>
<dbReference type="SUPFAM" id="SSF53271">
    <property type="entry name" value="PRTase-like"/>
    <property type="match status" value="1"/>
</dbReference>
<comment type="caution">
    <text evidence="1">The sequence shown here is derived from an EMBL/GenBank/DDBJ whole genome shotgun (WGS) entry which is preliminary data.</text>
</comment>
<organism evidence="1 2">
    <name type="scientific">Ancylobacter aquaticus</name>
    <dbReference type="NCBI Taxonomy" id="100"/>
    <lineage>
        <taxon>Bacteria</taxon>
        <taxon>Pseudomonadati</taxon>
        <taxon>Pseudomonadota</taxon>
        <taxon>Alphaproteobacteria</taxon>
        <taxon>Hyphomicrobiales</taxon>
        <taxon>Xanthobacteraceae</taxon>
        <taxon>Ancylobacter</taxon>
    </lineage>
</organism>
<dbReference type="EMBL" id="SMFY01000001">
    <property type="protein sequence ID" value="TCK31241.1"/>
    <property type="molecule type" value="Genomic_DNA"/>
</dbReference>
<keyword evidence="2" id="KW-1185">Reference proteome</keyword>
<dbReference type="InterPro" id="IPR000836">
    <property type="entry name" value="PRTase_dom"/>
</dbReference>
<sequence length="241" mass="26443">MGINISATKVVSLDDTHERLVDTSLANNPKLHSLNSLPVYAIFQRNRTGDKDRDGSPLVYALKGIKKYTISVSHEEHAYKRARDIVPQCLASSQADYVIPIMSKYAVSSRVAQLVSEVSGIPFLNPDFLRKKTVGEMLEEHDGNVPSGLNARNEHMFKQQLHTWGRMPSGTAASMKEIDTKIRHCFAPITICGAVEHLRSARVIVVDDLMSSGASLACVSSLLTTQCGCHVERAVCLLSPL</sequence>
<name>A0A4R1IAB2_ANCAQ</name>
<accession>A0A4R1IAB2</accession>
<dbReference type="Gene3D" id="3.40.50.2020">
    <property type="match status" value="1"/>
</dbReference>
<evidence type="ECO:0000313" key="1">
    <source>
        <dbReference type="EMBL" id="TCK31241.1"/>
    </source>
</evidence>
<evidence type="ECO:0000313" key="2">
    <source>
        <dbReference type="Proteomes" id="UP000295030"/>
    </source>
</evidence>
<dbReference type="AlphaFoldDB" id="A0A4R1IAB2"/>
<reference evidence="1 2" key="1">
    <citation type="submission" date="2019-03" db="EMBL/GenBank/DDBJ databases">
        <title>Genomic Encyclopedia of Type Strains, Phase IV (KMG-IV): sequencing the most valuable type-strain genomes for metagenomic binning, comparative biology and taxonomic classification.</title>
        <authorList>
            <person name="Goeker M."/>
        </authorList>
    </citation>
    <scope>NUCLEOTIDE SEQUENCE [LARGE SCALE GENOMIC DNA]</scope>
    <source>
        <strain evidence="1 2">DSM 101</strain>
    </source>
</reference>
<proteinExistence type="predicted"/>
<dbReference type="InterPro" id="IPR029057">
    <property type="entry name" value="PRTase-like"/>
</dbReference>
<evidence type="ECO:0008006" key="3">
    <source>
        <dbReference type="Google" id="ProtNLM"/>
    </source>
</evidence>
<dbReference type="CDD" id="cd06223">
    <property type="entry name" value="PRTases_typeI"/>
    <property type="match status" value="1"/>
</dbReference>
<protein>
    <recommendedName>
        <fullName evidence="3">Phosphoribosyltransferase domain-containing protein</fullName>
    </recommendedName>
</protein>